<evidence type="ECO:0000256" key="2">
    <source>
        <dbReference type="ARBA" id="ARBA00022771"/>
    </source>
</evidence>
<dbReference type="STRING" id="137246.A0A401SUK3"/>
<evidence type="ECO:0000256" key="1">
    <source>
        <dbReference type="ARBA" id="ARBA00022723"/>
    </source>
</evidence>
<dbReference type="InterPro" id="IPR013083">
    <property type="entry name" value="Znf_RING/FYVE/PHD"/>
</dbReference>
<dbReference type="GO" id="GO:0061630">
    <property type="term" value="F:ubiquitin protein ligase activity"/>
    <property type="evidence" value="ECO:0007669"/>
    <property type="project" value="TreeGrafter"/>
</dbReference>
<keyword evidence="5" id="KW-0472">Membrane</keyword>
<dbReference type="Gene3D" id="3.30.40.10">
    <property type="entry name" value="Zinc/RING finger domain, C3HC4 (zinc finger)"/>
    <property type="match status" value="1"/>
</dbReference>
<organism evidence="7 8">
    <name type="scientific">Chiloscyllium punctatum</name>
    <name type="common">Brownbanded bambooshark</name>
    <name type="synonym">Hemiscyllium punctatum</name>
    <dbReference type="NCBI Taxonomy" id="137246"/>
    <lineage>
        <taxon>Eukaryota</taxon>
        <taxon>Metazoa</taxon>
        <taxon>Chordata</taxon>
        <taxon>Craniata</taxon>
        <taxon>Vertebrata</taxon>
        <taxon>Chondrichthyes</taxon>
        <taxon>Elasmobranchii</taxon>
        <taxon>Galeomorphii</taxon>
        <taxon>Galeoidea</taxon>
        <taxon>Orectolobiformes</taxon>
        <taxon>Hemiscylliidae</taxon>
        <taxon>Chiloscyllium</taxon>
    </lineage>
</organism>
<dbReference type="GO" id="GO:0016567">
    <property type="term" value="P:protein ubiquitination"/>
    <property type="evidence" value="ECO:0007669"/>
    <property type="project" value="TreeGrafter"/>
</dbReference>
<dbReference type="PROSITE" id="PS00518">
    <property type="entry name" value="ZF_RING_1"/>
    <property type="match status" value="1"/>
</dbReference>
<reference evidence="7 8" key="1">
    <citation type="journal article" date="2018" name="Nat. Ecol. Evol.">
        <title>Shark genomes provide insights into elasmobranch evolution and the origin of vertebrates.</title>
        <authorList>
            <person name="Hara Y"/>
            <person name="Yamaguchi K"/>
            <person name="Onimaru K"/>
            <person name="Kadota M"/>
            <person name="Koyanagi M"/>
            <person name="Keeley SD"/>
            <person name="Tatsumi K"/>
            <person name="Tanaka K"/>
            <person name="Motone F"/>
            <person name="Kageyama Y"/>
            <person name="Nozu R"/>
            <person name="Adachi N"/>
            <person name="Nishimura O"/>
            <person name="Nakagawa R"/>
            <person name="Tanegashima C"/>
            <person name="Kiyatake I"/>
            <person name="Matsumoto R"/>
            <person name="Murakumo K"/>
            <person name="Nishida K"/>
            <person name="Terakita A"/>
            <person name="Kuratani S"/>
            <person name="Sato K"/>
            <person name="Hyodo S Kuraku.S."/>
        </authorList>
    </citation>
    <scope>NUCLEOTIDE SEQUENCE [LARGE SCALE GENOMIC DNA]</scope>
</reference>
<feature type="domain" description="RING-type" evidence="6">
    <location>
        <begin position="11"/>
        <end position="58"/>
    </location>
</feature>
<dbReference type="SUPFAM" id="SSF57850">
    <property type="entry name" value="RING/U-box"/>
    <property type="match status" value="1"/>
</dbReference>
<dbReference type="Proteomes" id="UP000287033">
    <property type="component" value="Unassembled WGS sequence"/>
</dbReference>
<dbReference type="Pfam" id="PF13445">
    <property type="entry name" value="zf-RING_UBOX"/>
    <property type="match status" value="1"/>
</dbReference>
<keyword evidence="5" id="KW-1133">Transmembrane helix</keyword>
<proteinExistence type="predicted"/>
<accession>A0A401SUK3</accession>
<protein>
    <recommendedName>
        <fullName evidence="6">RING-type domain-containing protein</fullName>
    </recommendedName>
</protein>
<dbReference type="InterPro" id="IPR017907">
    <property type="entry name" value="Znf_RING_CS"/>
</dbReference>
<dbReference type="CDD" id="cd16556">
    <property type="entry name" value="RING-HC_RNF183-like"/>
    <property type="match status" value="1"/>
</dbReference>
<dbReference type="OrthoDB" id="342730at2759"/>
<name>A0A401SUK3_CHIPU</name>
<keyword evidence="3" id="KW-0862">Zinc</keyword>
<dbReference type="EMBL" id="BEZZ01000566">
    <property type="protein sequence ID" value="GCC34075.1"/>
    <property type="molecule type" value="Genomic_DNA"/>
</dbReference>
<evidence type="ECO:0000256" key="3">
    <source>
        <dbReference type="ARBA" id="ARBA00022833"/>
    </source>
</evidence>
<gene>
    <name evidence="7" type="ORF">chiPu_0012548</name>
</gene>
<comment type="caution">
    <text evidence="7">The sequence shown here is derived from an EMBL/GenBank/DDBJ whole genome shotgun (WGS) entry which is preliminary data.</text>
</comment>
<evidence type="ECO:0000256" key="5">
    <source>
        <dbReference type="SAM" id="Phobius"/>
    </source>
</evidence>
<dbReference type="PANTHER" id="PTHR22791:SF6">
    <property type="entry name" value="RING-TYPE DOMAIN-CONTAINING PROTEIN"/>
    <property type="match status" value="1"/>
</dbReference>
<keyword evidence="1" id="KW-0479">Metal-binding</keyword>
<evidence type="ECO:0000256" key="4">
    <source>
        <dbReference type="PROSITE-ProRule" id="PRU00175"/>
    </source>
</evidence>
<evidence type="ECO:0000259" key="6">
    <source>
        <dbReference type="PROSITE" id="PS50089"/>
    </source>
</evidence>
<dbReference type="SMART" id="SM00184">
    <property type="entry name" value="RING"/>
    <property type="match status" value="1"/>
</dbReference>
<dbReference type="InterPro" id="IPR027370">
    <property type="entry name" value="Znf-RING_euk"/>
</dbReference>
<evidence type="ECO:0000313" key="7">
    <source>
        <dbReference type="EMBL" id="GCC34075.1"/>
    </source>
</evidence>
<dbReference type="AlphaFoldDB" id="A0A401SUK3"/>
<sequence length="181" mass="20581">MSEDKSCDLECAICFSNYNNVFRAPKVLDCGHTFCLECLARMNMKSHVAEAIQCPMCRDLTLVPKDGLPRLGNDPNIVSCLPEAMQRIHSIRFSRNKGKLFVKKGQSSQKKVEKKNVKTFFVRTVSQSLDVGHPAEAGGQRQHGHTCWYWSHNKWFCIITIIVILISVGLLISSVWLFRDH</sequence>
<dbReference type="InterPro" id="IPR051435">
    <property type="entry name" value="RING_finger_E3_ubiq-ligases"/>
</dbReference>
<keyword evidence="2 4" id="KW-0863">Zinc-finger</keyword>
<dbReference type="OMA" id="TWRTWIL"/>
<dbReference type="InterPro" id="IPR001841">
    <property type="entry name" value="Znf_RING"/>
</dbReference>
<keyword evidence="5" id="KW-0812">Transmembrane</keyword>
<feature type="transmembrane region" description="Helical" evidence="5">
    <location>
        <begin position="155"/>
        <end position="178"/>
    </location>
</feature>
<evidence type="ECO:0000313" key="8">
    <source>
        <dbReference type="Proteomes" id="UP000287033"/>
    </source>
</evidence>
<dbReference type="PANTHER" id="PTHR22791">
    <property type="entry name" value="RING-TYPE DOMAIN-CONTAINING PROTEIN"/>
    <property type="match status" value="1"/>
</dbReference>
<dbReference type="GO" id="GO:0008270">
    <property type="term" value="F:zinc ion binding"/>
    <property type="evidence" value="ECO:0007669"/>
    <property type="project" value="UniProtKB-KW"/>
</dbReference>
<keyword evidence="8" id="KW-1185">Reference proteome</keyword>
<dbReference type="PROSITE" id="PS50089">
    <property type="entry name" value="ZF_RING_2"/>
    <property type="match status" value="1"/>
</dbReference>